<dbReference type="InterPro" id="IPR006683">
    <property type="entry name" value="Thioestr_dom"/>
</dbReference>
<keyword evidence="1" id="KW-0378">Hydrolase</keyword>
<dbReference type="InterPro" id="IPR029069">
    <property type="entry name" value="HotDog_dom_sf"/>
</dbReference>
<organism evidence="3 4">
    <name type="scientific">Kocuria dechangensis</name>
    <dbReference type="NCBI Taxonomy" id="1176249"/>
    <lineage>
        <taxon>Bacteria</taxon>
        <taxon>Bacillati</taxon>
        <taxon>Actinomycetota</taxon>
        <taxon>Actinomycetes</taxon>
        <taxon>Micrococcales</taxon>
        <taxon>Micrococcaceae</taxon>
        <taxon>Kocuria</taxon>
    </lineage>
</organism>
<evidence type="ECO:0000313" key="4">
    <source>
        <dbReference type="Proteomes" id="UP000638848"/>
    </source>
</evidence>
<dbReference type="RefSeq" id="WP_188539202.1">
    <property type="nucleotide sequence ID" value="NZ_BMEQ01000023.1"/>
</dbReference>
<dbReference type="AlphaFoldDB" id="A0A917LY00"/>
<protein>
    <recommendedName>
        <fullName evidence="2">Thioesterase domain-containing protein</fullName>
    </recommendedName>
</protein>
<reference evidence="3" key="1">
    <citation type="journal article" date="2014" name="Int. J. Syst. Evol. Microbiol.">
        <title>Complete genome sequence of Corynebacterium casei LMG S-19264T (=DSM 44701T), isolated from a smear-ripened cheese.</title>
        <authorList>
            <consortium name="US DOE Joint Genome Institute (JGI-PGF)"/>
            <person name="Walter F."/>
            <person name="Albersmeier A."/>
            <person name="Kalinowski J."/>
            <person name="Ruckert C."/>
        </authorList>
    </citation>
    <scope>NUCLEOTIDE SEQUENCE</scope>
    <source>
        <strain evidence="3">CGMCC 1.12187</strain>
    </source>
</reference>
<dbReference type="NCBIfam" id="TIGR00369">
    <property type="entry name" value="unchar_dom_1"/>
    <property type="match status" value="1"/>
</dbReference>
<dbReference type="Proteomes" id="UP000638848">
    <property type="component" value="Unassembled WGS sequence"/>
</dbReference>
<dbReference type="GO" id="GO:0016289">
    <property type="term" value="F:acyl-CoA hydrolase activity"/>
    <property type="evidence" value="ECO:0007669"/>
    <property type="project" value="UniProtKB-ARBA"/>
</dbReference>
<name>A0A917LY00_9MICC</name>
<dbReference type="CDD" id="cd03443">
    <property type="entry name" value="PaaI_thioesterase"/>
    <property type="match status" value="1"/>
</dbReference>
<dbReference type="Pfam" id="PF03061">
    <property type="entry name" value="4HBT"/>
    <property type="match status" value="1"/>
</dbReference>
<accession>A0A917LY00</accession>
<dbReference type="InterPro" id="IPR003736">
    <property type="entry name" value="PAAI_dom"/>
</dbReference>
<feature type="domain" description="Thioesterase" evidence="2">
    <location>
        <begin position="63"/>
        <end position="128"/>
    </location>
</feature>
<evidence type="ECO:0000259" key="2">
    <source>
        <dbReference type="Pfam" id="PF03061"/>
    </source>
</evidence>
<gene>
    <name evidence="3" type="ORF">GCM10011374_32930</name>
</gene>
<sequence>MAIPATLEDFRRRWEEFSAGVEHEEIADTLGLVPHAVTGDSLSFAMPLVDRLRQAGGMFSATALFGAADITGTFLAMQVLSEEGRFPLAVQASTSFLANTTEGTAVATARLLRAGRTVAVAQVSVTEAAGKHLAEATFTYALK</sequence>
<reference evidence="3" key="2">
    <citation type="submission" date="2020-09" db="EMBL/GenBank/DDBJ databases">
        <authorList>
            <person name="Sun Q."/>
            <person name="Zhou Y."/>
        </authorList>
    </citation>
    <scope>NUCLEOTIDE SEQUENCE</scope>
    <source>
        <strain evidence="3">CGMCC 1.12187</strain>
    </source>
</reference>
<keyword evidence="4" id="KW-1185">Reference proteome</keyword>
<comment type="caution">
    <text evidence="3">The sequence shown here is derived from an EMBL/GenBank/DDBJ whole genome shotgun (WGS) entry which is preliminary data.</text>
</comment>
<dbReference type="Gene3D" id="3.10.129.10">
    <property type="entry name" value="Hotdog Thioesterase"/>
    <property type="match status" value="1"/>
</dbReference>
<evidence type="ECO:0000256" key="1">
    <source>
        <dbReference type="ARBA" id="ARBA00022801"/>
    </source>
</evidence>
<dbReference type="EMBL" id="BMEQ01000023">
    <property type="protein sequence ID" value="GGG66288.1"/>
    <property type="molecule type" value="Genomic_DNA"/>
</dbReference>
<proteinExistence type="predicted"/>
<dbReference type="SUPFAM" id="SSF54637">
    <property type="entry name" value="Thioesterase/thiol ester dehydrase-isomerase"/>
    <property type="match status" value="1"/>
</dbReference>
<evidence type="ECO:0000313" key="3">
    <source>
        <dbReference type="EMBL" id="GGG66288.1"/>
    </source>
</evidence>